<dbReference type="GeneID" id="85491800"/>
<dbReference type="EMBL" id="AP028212">
    <property type="protein sequence ID" value="BEI87929.1"/>
    <property type="molecule type" value="Genomic_DNA"/>
</dbReference>
<name>A0AA48I1P0_9TREE</name>
<dbReference type="KEGG" id="ccac:CcaHIS019_0106470"/>
<reference evidence="1" key="1">
    <citation type="journal article" date="2023" name="BMC Genomics">
        <title>Chromosome-level genome assemblies of Cutaneotrichosporon spp. (Trichosporonales, Basidiomycota) reveal imbalanced evolution between nucleotide sequences and chromosome synteny.</title>
        <authorList>
            <person name="Kobayashi Y."/>
            <person name="Kayamori A."/>
            <person name="Aoki K."/>
            <person name="Shiwa Y."/>
            <person name="Matsutani M."/>
            <person name="Fujita N."/>
            <person name="Sugita T."/>
            <person name="Iwasaki W."/>
            <person name="Tanaka N."/>
            <person name="Takashima M."/>
        </authorList>
    </citation>
    <scope>NUCLEOTIDE SEQUENCE</scope>
    <source>
        <strain evidence="1">HIS019</strain>
    </source>
</reference>
<accession>A0AA48I1P0</accession>
<evidence type="ECO:0000313" key="1">
    <source>
        <dbReference type="EMBL" id="BEI87929.1"/>
    </source>
</evidence>
<proteinExistence type="predicted"/>
<keyword evidence="2" id="KW-1185">Reference proteome</keyword>
<dbReference type="RefSeq" id="XP_060453195.1">
    <property type="nucleotide sequence ID" value="XM_060602644.1"/>
</dbReference>
<dbReference type="Proteomes" id="UP001233271">
    <property type="component" value="Chromosome 1"/>
</dbReference>
<organism evidence="1 2">
    <name type="scientific">Cutaneotrichosporon cavernicola</name>
    <dbReference type="NCBI Taxonomy" id="279322"/>
    <lineage>
        <taxon>Eukaryota</taxon>
        <taxon>Fungi</taxon>
        <taxon>Dikarya</taxon>
        <taxon>Basidiomycota</taxon>
        <taxon>Agaricomycotina</taxon>
        <taxon>Tremellomycetes</taxon>
        <taxon>Trichosporonales</taxon>
        <taxon>Trichosporonaceae</taxon>
        <taxon>Cutaneotrichosporon</taxon>
    </lineage>
</organism>
<evidence type="ECO:0000313" key="2">
    <source>
        <dbReference type="Proteomes" id="UP001233271"/>
    </source>
</evidence>
<sequence length="97" mass="10046">MGVARPAPSLSISRTCEVSMALAPSMAPTSCAMQRCPSSYGVDGNPYANHQLATTPPCTPLSRTPLGALPTNVAAQKLIRNATPSQPRPCIAPTDLV</sequence>
<gene>
    <name evidence="1" type="ORF">CcaverHIS019_0106470</name>
</gene>
<dbReference type="AlphaFoldDB" id="A0AA48I1P0"/>
<protein>
    <submittedName>
        <fullName evidence="1">Uncharacterized protein</fullName>
    </submittedName>
</protein>